<evidence type="ECO:0000313" key="3">
    <source>
        <dbReference type="EMBL" id="VFU01031.1"/>
    </source>
</evidence>
<reference evidence="2" key="2">
    <citation type="submission" date="2019-06" db="EMBL/GenBank/DDBJ databases">
        <title>Genomics analysis of Aphanomyces spp. identifies a new class of oomycete effector associated with host adaptation.</title>
        <authorList>
            <person name="Gaulin E."/>
        </authorList>
    </citation>
    <scope>NUCLEOTIDE SEQUENCE</scope>
    <source>
        <strain evidence="2">CBS 578.67</strain>
    </source>
</reference>
<dbReference type="Proteomes" id="UP000332933">
    <property type="component" value="Unassembled WGS sequence"/>
</dbReference>
<protein>
    <submittedName>
        <fullName evidence="3">Aste57867_24391 protein</fullName>
    </submittedName>
</protein>
<dbReference type="EMBL" id="VJMH01007390">
    <property type="protein sequence ID" value="KAF0683534.1"/>
    <property type="molecule type" value="Genomic_DNA"/>
</dbReference>
<organism evidence="3 4">
    <name type="scientific">Aphanomyces stellatus</name>
    <dbReference type="NCBI Taxonomy" id="120398"/>
    <lineage>
        <taxon>Eukaryota</taxon>
        <taxon>Sar</taxon>
        <taxon>Stramenopiles</taxon>
        <taxon>Oomycota</taxon>
        <taxon>Saprolegniomycetes</taxon>
        <taxon>Saprolegniales</taxon>
        <taxon>Verrucalvaceae</taxon>
        <taxon>Aphanomyces</taxon>
    </lineage>
</organism>
<name>A0A485LUN4_9STRA</name>
<gene>
    <name evidence="3" type="primary">Aste57867_24391</name>
    <name evidence="2" type="ORF">As57867_024315</name>
    <name evidence="3" type="ORF">ASTE57867_24391</name>
</gene>
<dbReference type="EMBL" id="CAADRA010007416">
    <property type="protein sequence ID" value="VFU01031.1"/>
    <property type="molecule type" value="Genomic_DNA"/>
</dbReference>
<keyword evidence="4" id="KW-1185">Reference proteome</keyword>
<feature type="region of interest" description="Disordered" evidence="1">
    <location>
        <begin position="1"/>
        <end position="27"/>
    </location>
</feature>
<reference evidence="3 4" key="1">
    <citation type="submission" date="2019-03" db="EMBL/GenBank/DDBJ databases">
        <authorList>
            <person name="Gaulin E."/>
            <person name="Dumas B."/>
        </authorList>
    </citation>
    <scope>NUCLEOTIDE SEQUENCE [LARGE SCALE GENOMIC DNA]</scope>
    <source>
        <strain evidence="3">CBS 568.67</strain>
    </source>
</reference>
<proteinExistence type="predicted"/>
<dbReference type="AlphaFoldDB" id="A0A485LUN4"/>
<feature type="compositionally biased region" description="Basic and acidic residues" evidence="1">
    <location>
        <begin position="10"/>
        <end position="27"/>
    </location>
</feature>
<evidence type="ECO:0000313" key="4">
    <source>
        <dbReference type="Proteomes" id="UP000332933"/>
    </source>
</evidence>
<evidence type="ECO:0000313" key="2">
    <source>
        <dbReference type="EMBL" id="KAF0683534.1"/>
    </source>
</evidence>
<evidence type="ECO:0000256" key="1">
    <source>
        <dbReference type="SAM" id="MobiDB-lite"/>
    </source>
</evidence>
<accession>A0A485LUN4</accession>
<sequence>MVRNGPPRSTRREERQKQRQADARDRQREAAMAELAAQALKRFTNTGTMPITKGGRRALRRALEERGQTLERYGESQSQLWRRGTIMEKSELVGRAAPRGLAKDETEVFLEKLNAPDKILCSCGLDGCMADFNNMSDFGDDLEDVAGEDQALDTSIDDIGCEGSLDADVDDWIDVDDDIAIFSLGGDLVIV</sequence>